<evidence type="ECO:0000313" key="7">
    <source>
        <dbReference type="Proteomes" id="UP000294229"/>
    </source>
</evidence>
<evidence type="ECO:0000256" key="2">
    <source>
        <dbReference type="ARBA" id="ARBA00022679"/>
    </source>
</evidence>
<dbReference type="PANTHER" id="PTHR13778:SF47">
    <property type="entry name" value="LIPOPOLYSACCHARIDE 1,3-GALACTOSYLTRANSFERASE"/>
    <property type="match status" value="1"/>
</dbReference>
<dbReference type="OrthoDB" id="9807549at2"/>
<dbReference type="GO" id="GO:0016757">
    <property type="term" value="F:glycosyltransferase activity"/>
    <property type="evidence" value="ECO:0007669"/>
    <property type="project" value="UniProtKB-KW"/>
</dbReference>
<dbReference type="Pfam" id="PF01501">
    <property type="entry name" value="Glyco_transf_8"/>
    <property type="match status" value="1"/>
</dbReference>
<dbReference type="CDD" id="cd04194">
    <property type="entry name" value="GT8_A4GalT_like"/>
    <property type="match status" value="1"/>
</dbReference>
<dbReference type="PANTHER" id="PTHR13778">
    <property type="entry name" value="GLYCOSYLTRANSFERASE 8 DOMAIN-CONTAINING PROTEIN"/>
    <property type="match status" value="1"/>
</dbReference>
<gene>
    <name evidence="5" type="primary">gspA</name>
    <name evidence="4" type="ORF">EIG79_04150</name>
    <name evidence="5" type="ORF">NCTC10926_01106</name>
</gene>
<evidence type="ECO:0000256" key="3">
    <source>
        <dbReference type="ARBA" id="ARBA00022723"/>
    </source>
</evidence>
<organism evidence="4 7">
    <name type="scientific">Avibacterium paragallinarum</name>
    <name type="common">Haemophilus gallinarum</name>
    <dbReference type="NCBI Taxonomy" id="728"/>
    <lineage>
        <taxon>Bacteria</taxon>
        <taxon>Pseudomonadati</taxon>
        <taxon>Pseudomonadota</taxon>
        <taxon>Gammaproteobacteria</taxon>
        <taxon>Pasteurellales</taxon>
        <taxon>Pasteurellaceae</taxon>
        <taxon>Avibacterium</taxon>
    </lineage>
</organism>
<dbReference type="Proteomes" id="UP000294229">
    <property type="component" value="Unassembled WGS sequence"/>
</dbReference>
<dbReference type="AlphaFoldDB" id="A0A0F5EX68"/>
<dbReference type="EMBL" id="RQXS01000012">
    <property type="protein sequence ID" value="RZN60267.1"/>
    <property type="molecule type" value="Genomic_DNA"/>
</dbReference>
<dbReference type="InterPro" id="IPR029044">
    <property type="entry name" value="Nucleotide-diphossugar_trans"/>
</dbReference>
<reference evidence="4 7" key="2">
    <citation type="submission" date="2018-11" db="EMBL/GenBank/DDBJ databases">
        <title>Sequencing Av. paragallinarum serogroups.</title>
        <authorList>
            <person name="Hellmuth J.E."/>
            <person name="Boucher C.E."/>
            <person name="Cason E.D."/>
        </authorList>
    </citation>
    <scope>NUCLEOTIDE SEQUENCE [LARGE SCALE GENOMIC DNA]</scope>
    <source>
        <strain evidence="4 7">SA-3</strain>
    </source>
</reference>
<evidence type="ECO:0000313" key="5">
    <source>
        <dbReference type="EMBL" id="SUU97709.1"/>
    </source>
</evidence>
<keyword evidence="1" id="KW-0328">Glycosyltransferase</keyword>
<dbReference type="SUPFAM" id="SSF53448">
    <property type="entry name" value="Nucleotide-diphospho-sugar transferases"/>
    <property type="match status" value="1"/>
</dbReference>
<evidence type="ECO:0000313" key="4">
    <source>
        <dbReference type="EMBL" id="RZN60267.1"/>
    </source>
</evidence>
<keyword evidence="3" id="KW-0479">Metal-binding</keyword>
<evidence type="ECO:0000313" key="6">
    <source>
        <dbReference type="Proteomes" id="UP000254620"/>
    </source>
</evidence>
<protein>
    <submittedName>
        <fullName evidence="5">General stress protein A</fullName>
    </submittedName>
    <submittedName>
        <fullName evidence="4">Glycosyltransferase family 8 protein</fullName>
    </submittedName>
</protein>
<dbReference type="GO" id="GO:0046872">
    <property type="term" value="F:metal ion binding"/>
    <property type="evidence" value="ECO:0007669"/>
    <property type="project" value="UniProtKB-KW"/>
</dbReference>
<proteinExistence type="predicted"/>
<name>A0A0F5EX68_AVIPA</name>
<keyword evidence="2 4" id="KW-0808">Transferase</keyword>
<sequence>MNILLQSDNNYATHLLCLIKQIKNDDVNFYIFDLGISDKIKSKISSLSTDRINIQYIPINKQEFEMLPKTIDYISIATYARLKACEYLPKNIDKILYLDIDVIVSGSLKPLWDTDIEEYSIGACIDSYIEFKKPQYKRSISLEDEQFYFNAGVLLINLKKWRTLNVFNKAIEIAEKYKGTLYYQDQDILNIIFKNQVKYLDCRFNFMPTLVDRIKKKAVLNPLEKTTMPILISHFCGETKPWHKESKHINTHIYNLNLSDKGDIFIDRIKNIKNYIRKLRYKIRYHIY</sequence>
<dbReference type="Proteomes" id="UP000254620">
    <property type="component" value="Unassembled WGS sequence"/>
</dbReference>
<evidence type="ECO:0000256" key="1">
    <source>
        <dbReference type="ARBA" id="ARBA00022676"/>
    </source>
</evidence>
<dbReference type="RefSeq" id="WP_046098577.1">
    <property type="nucleotide sequence ID" value="NZ_LAEN01000059.1"/>
</dbReference>
<reference evidence="5 6" key="1">
    <citation type="submission" date="2018-06" db="EMBL/GenBank/DDBJ databases">
        <authorList>
            <consortium name="Pathogen Informatics"/>
            <person name="Doyle S."/>
        </authorList>
    </citation>
    <scope>NUCLEOTIDE SEQUENCE [LARGE SCALE GENOMIC DNA]</scope>
    <source>
        <strain evidence="5 6">NCTC10926</strain>
    </source>
</reference>
<dbReference type="EMBL" id="UFSW01000001">
    <property type="protein sequence ID" value="SUU97709.1"/>
    <property type="molecule type" value="Genomic_DNA"/>
</dbReference>
<dbReference type="InterPro" id="IPR050748">
    <property type="entry name" value="Glycosyltrans_8_dom-fam"/>
</dbReference>
<dbReference type="Gene3D" id="3.90.550.10">
    <property type="entry name" value="Spore Coat Polysaccharide Biosynthesis Protein SpsA, Chain A"/>
    <property type="match status" value="1"/>
</dbReference>
<dbReference type="InterPro" id="IPR002495">
    <property type="entry name" value="Glyco_trans_8"/>
</dbReference>
<accession>A0A0F5EX68</accession>